<feature type="compositionally biased region" description="Basic and acidic residues" evidence="1">
    <location>
        <begin position="89"/>
        <end position="103"/>
    </location>
</feature>
<reference evidence="3 4" key="2">
    <citation type="submission" date="2024-05" db="EMBL/GenBank/DDBJ databases">
        <authorList>
            <person name="Chen Y."/>
            <person name="Shah S."/>
            <person name="Dougan E. K."/>
            <person name="Thang M."/>
            <person name="Chan C."/>
        </authorList>
    </citation>
    <scope>NUCLEOTIDE SEQUENCE [LARGE SCALE GENOMIC DNA]</scope>
</reference>
<evidence type="ECO:0000256" key="1">
    <source>
        <dbReference type="SAM" id="MobiDB-lite"/>
    </source>
</evidence>
<feature type="compositionally biased region" description="Basic and acidic residues" evidence="1">
    <location>
        <begin position="35"/>
        <end position="52"/>
    </location>
</feature>
<feature type="compositionally biased region" description="Basic residues" evidence="1">
    <location>
        <begin position="112"/>
        <end position="132"/>
    </location>
</feature>
<dbReference type="EMBL" id="CAMXCT020000430">
    <property type="protein sequence ID" value="CAL1132067.1"/>
    <property type="molecule type" value="Genomic_DNA"/>
</dbReference>
<dbReference type="EMBL" id="CAMXCT010000430">
    <property type="protein sequence ID" value="CAI3978692.1"/>
    <property type="molecule type" value="Genomic_DNA"/>
</dbReference>
<dbReference type="EMBL" id="CAMXCT030000430">
    <property type="protein sequence ID" value="CAL4766004.1"/>
    <property type="molecule type" value="Genomic_DNA"/>
</dbReference>
<feature type="compositionally biased region" description="Basic residues" evidence="1">
    <location>
        <begin position="78"/>
        <end position="88"/>
    </location>
</feature>
<reference evidence="2" key="1">
    <citation type="submission" date="2022-10" db="EMBL/GenBank/DDBJ databases">
        <authorList>
            <person name="Chen Y."/>
            <person name="Dougan E. K."/>
            <person name="Chan C."/>
            <person name="Rhodes N."/>
            <person name="Thang M."/>
        </authorList>
    </citation>
    <scope>NUCLEOTIDE SEQUENCE</scope>
</reference>
<name>A0A9P1BSB8_9DINO</name>
<evidence type="ECO:0000313" key="2">
    <source>
        <dbReference type="EMBL" id="CAI3978692.1"/>
    </source>
</evidence>
<comment type="caution">
    <text evidence="2">The sequence shown here is derived from an EMBL/GenBank/DDBJ whole genome shotgun (WGS) entry which is preliminary data.</text>
</comment>
<sequence>MEARKQILLIPLSHLSKSLGPFHLWSPDVSNLGCEGKKGKNKKGDDHDDEGVKATSKQTNKGDATAASKTKKNEEGIKKRRGKTCKAKGPKDTEASESSKEDGGSNCVPKKAQPKGKAKAKAKVSPKKKAKASPKASPKVSPKKRARCSRGGKSAAAPSPSEHEGHDAAADASPETVKPEPKRRGRKVATPQARGPSSVGLSPEDLKGAFRGEISHHWKSGKSRLNGDDFPPASFEKTTLSCYYTRSRPSVGLRAKKKDYPMRTNLECYNFSFNLKDVCNIGLAMKCALAEWIDVQAAENEGFDMFTDSVRNHMENIKDIAMKAIEAYKAEKGADAADVD</sequence>
<dbReference type="AlphaFoldDB" id="A0A9P1BSB8"/>
<proteinExistence type="predicted"/>
<dbReference type="Proteomes" id="UP001152797">
    <property type="component" value="Unassembled WGS sequence"/>
</dbReference>
<feature type="region of interest" description="Disordered" evidence="1">
    <location>
        <begin position="18"/>
        <end position="205"/>
    </location>
</feature>
<evidence type="ECO:0000313" key="4">
    <source>
        <dbReference type="Proteomes" id="UP001152797"/>
    </source>
</evidence>
<organism evidence="2">
    <name type="scientific">Cladocopium goreaui</name>
    <dbReference type="NCBI Taxonomy" id="2562237"/>
    <lineage>
        <taxon>Eukaryota</taxon>
        <taxon>Sar</taxon>
        <taxon>Alveolata</taxon>
        <taxon>Dinophyceae</taxon>
        <taxon>Suessiales</taxon>
        <taxon>Symbiodiniaceae</taxon>
        <taxon>Cladocopium</taxon>
    </lineage>
</organism>
<keyword evidence="4" id="KW-1185">Reference proteome</keyword>
<accession>A0A9P1BSB8</accession>
<feature type="compositionally biased region" description="Basic residues" evidence="1">
    <location>
        <begin position="141"/>
        <end position="150"/>
    </location>
</feature>
<evidence type="ECO:0000313" key="3">
    <source>
        <dbReference type="EMBL" id="CAL4766004.1"/>
    </source>
</evidence>
<protein>
    <submittedName>
        <fullName evidence="3">LOW QUALITY PROTEIN: inositol polyphosphate 5-phosphatase K-like</fullName>
    </submittedName>
</protein>
<gene>
    <name evidence="2" type="ORF">C1SCF055_LOCUS6710</name>
</gene>